<proteinExistence type="predicted"/>
<dbReference type="RefSeq" id="XP_005715087.1">
    <property type="nucleotide sequence ID" value="XM_005715030.1"/>
</dbReference>
<dbReference type="KEGG" id="ccp:CHC_T00003922001"/>
<gene>
    <name evidence="1" type="ORF">CHC_T00003922001</name>
</gene>
<protein>
    <submittedName>
        <fullName evidence="1">Uncharacterized protein</fullName>
    </submittedName>
</protein>
<accession>R7QBU7</accession>
<dbReference type="AlphaFoldDB" id="R7QBU7"/>
<dbReference type="Proteomes" id="UP000012073">
    <property type="component" value="Unassembled WGS sequence"/>
</dbReference>
<keyword evidence="2" id="KW-1185">Reference proteome</keyword>
<evidence type="ECO:0000313" key="1">
    <source>
        <dbReference type="EMBL" id="CDF35268.1"/>
    </source>
</evidence>
<sequence>MLMAVRFSDVVQHERETVCYLDDGAGLTAERDERIGIRTTELVPGDGKGMYVDMRWNE</sequence>
<evidence type="ECO:0000313" key="2">
    <source>
        <dbReference type="Proteomes" id="UP000012073"/>
    </source>
</evidence>
<dbReference type="EMBL" id="HG001726">
    <property type="protein sequence ID" value="CDF35268.1"/>
    <property type="molecule type" value="Genomic_DNA"/>
</dbReference>
<dbReference type="GeneID" id="17322824"/>
<name>R7QBU7_CHOCR</name>
<organism evidence="1 2">
    <name type="scientific">Chondrus crispus</name>
    <name type="common">Carrageen Irish moss</name>
    <name type="synonym">Polymorpha crispa</name>
    <dbReference type="NCBI Taxonomy" id="2769"/>
    <lineage>
        <taxon>Eukaryota</taxon>
        <taxon>Rhodophyta</taxon>
        <taxon>Florideophyceae</taxon>
        <taxon>Rhodymeniophycidae</taxon>
        <taxon>Gigartinales</taxon>
        <taxon>Gigartinaceae</taxon>
        <taxon>Chondrus</taxon>
    </lineage>
</organism>
<dbReference type="Gramene" id="CDF35268">
    <property type="protein sequence ID" value="CDF35268"/>
    <property type="gene ID" value="CHC_T00003922001"/>
</dbReference>
<reference evidence="2" key="1">
    <citation type="journal article" date="2013" name="Proc. Natl. Acad. Sci. U.S.A.">
        <title>Genome structure and metabolic features in the red seaweed Chondrus crispus shed light on evolution of the Archaeplastida.</title>
        <authorList>
            <person name="Collen J."/>
            <person name="Porcel B."/>
            <person name="Carre W."/>
            <person name="Ball S.G."/>
            <person name="Chaparro C."/>
            <person name="Tonon T."/>
            <person name="Barbeyron T."/>
            <person name="Michel G."/>
            <person name="Noel B."/>
            <person name="Valentin K."/>
            <person name="Elias M."/>
            <person name="Artiguenave F."/>
            <person name="Arun A."/>
            <person name="Aury J.M."/>
            <person name="Barbosa-Neto J.F."/>
            <person name="Bothwell J.H."/>
            <person name="Bouget F.Y."/>
            <person name="Brillet L."/>
            <person name="Cabello-Hurtado F."/>
            <person name="Capella-Gutierrez S."/>
            <person name="Charrier B."/>
            <person name="Cladiere L."/>
            <person name="Cock J.M."/>
            <person name="Coelho S.M."/>
            <person name="Colleoni C."/>
            <person name="Czjzek M."/>
            <person name="Da Silva C."/>
            <person name="Delage L."/>
            <person name="Denoeud F."/>
            <person name="Deschamps P."/>
            <person name="Dittami S.M."/>
            <person name="Gabaldon T."/>
            <person name="Gachon C.M."/>
            <person name="Groisillier A."/>
            <person name="Herve C."/>
            <person name="Jabbari K."/>
            <person name="Katinka M."/>
            <person name="Kloareg B."/>
            <person name="Kowalczyk N."/>
            <person name="Labadie K."/>
            <person name="Leblanc C."/>
            <person name="Lopez P.J."/>
            <person name="McLachlan D.H."/>
            <person name="Meslet-Cladiere L."/>
            <person name="Moustafa A."/>
            <person name="Nehr Z."/>
            <person name="Nyvall Collen P."/>
            <person name="Panaud O."/>
            <person name="Partensky F."/>
            <person name="Poulain J."/>
            <person name="Rensing S.A."/>
            <person name="Rousvoal S."/>
            <person name="Samson G."/>
            <person name="Symeonidi A."/>
            <person name="Weissenbach J."/>
            <person name="Zambounis A."/>
            <person name="Wincker P."/>
            <person name="Boyen C."/>
        </authorList>
    </citation>
    <scope>NUCLEOTIDE SEQUENCE [LARGE SCALE GENOMIC DNA]</scope>
    <source>
        <strain evidence="2">cv. Stackhouse</strain>
    </source>
</reference>